<evidence type="ECO:0000313" key="3">
    <source>
        <dbReference type="Proteomes" id="UP000184330"/>
    </source>
</evidence>
<proteinExistence type="predicted"/>
<dbReference type="AlphaFoldDB" id="A0A1L7WFT6"/>
<name>A0A1L7WFT6_9HELO</name>
<dbReference type="Proteomes" id="UP000184330">
    <property type="component" value="Unassembled WGS sequence"/>
</dbReference>
<feature type="compositionally biased region" description="Polar residues" evidence="1">
    <location>
        <begin position="8"/>
        <end position="17"/>
    </location>
</feature>
<evidence type="ECO:0000313" key="2">
    <source>
        <dbReference type="EMBL" id="CZR51609.1"/>
    </source>
</evidence>
<gene>
    <name evidence="2" type="ORF">PAC_01486</name>
</gene>
<sequence>MGGPSTVPAETSPSPSQEHPVLTRTSSPSTTTLNATDPSRMPPAMSNLDKYLHSKYKFERRALGLKTERILGPKDWLDGWQRKWDILEKQSRLSKI</sequence>
<feature type="compositionally biased region" description="Low complexity" evidence="1">
    <location>
        <begin position="23"/>
        <end position="32"/>
    </location>
</feature>
<accession>A0A1L7WFT6</accession>
<reference evidence="2 3" key="1">
    <citation type="submission" date="2016-03" db="EMBL/GenBank/DDBJ databases">
        <authorList>
            <person name="Ploux O."/>
        </authorList>
    </citation>
    <scope>NUCLEOTIDE SEQUENCE [LARGE SCALE GENOMIC DNA]</scope>
    <source>
        <strain evidence="2 3">UAMH 11012</strain>
    </source>
</reference>
<keyword evidence="3" id="KW-1185">Reference proteome</keyword>
<feature type="region of interest" description="Disordered" evidence="1">
    <location>
        <begin position="1"/>
        <end position="46"/>
    </location>
</feature>
<organism evidence="2 3">
    <name type="scientific">Phialocephala subalpina</name>
    <dbReference type="NCBI Taxonomy" id="576137"/>
    <lineage>
        <taxon>Eukaryota</taxon>
        <taxon>Fungi</taxon>
        <taxon>Dikarya</taxon>
        <taxon>Ascomycota</taxon>
        <taxon>Pezizomycotina</taxon>
        <taxon>Leotiomycetes</taxon>
        <taxon>Helotiales</taxon>
        <taxon>Mollisiaceae</taxon>
        <taxon>Phialocephala</taxon>
        <taxon>Phialocephala fortinii species complex</taxon>
    </lineage>
</organism>
<evidence type="ECO:0000256" key="1">
    <source>
        <dbReference type="SAM" id="MobiDB-lite"/>
    </source>
</evidence>
<dbReference type="EMBL" id="FJOG01000002">
    <property type="protein sequence ID" value="CZR51609.1"/>
    <property type="molecule type" value="Genomic_DNA"/>
</dbReference>
<protein>
    <submittedName>
        <fullName evidence="2">Uncharacterized protein</fullName>
    </submittedName>
</protein>